<dbReference type="Gene3D" id="1.10.510.10">
    <property type="entry name" value="Transferase(Phosphotransferase) domain 1"/>
    <property type="match status" value="1"/>
</dbReference>
<dbReference type="CDD" id="cd14014">
    <property type="entry name" value="STKc_PknB_like"/>
    <property type="match status" value="1"/>
</dbReference>
<dbReference type="InterPro" id="IPR000719">
    <property type="entry name" value="Prot_kinase_dom"/>
</dbReference>
<organism evidence="9 10">
    <name type="scientific">Bremerella volcania</name>
    <dbReference type="NCBI Taxonomy" id="2527984"/>
    <lineage>
        <taxon>Bacteria</taxon>
        <taxon>Pseudomonadati</taxon>
        <taxon>Planctomycetota</taxon>
        <taxon>Planctomycetia</taxon>
        <taxon>Pirellulales</taxon>
        <taxon>Pirellulaceae</taxon>
        <taxon>Bremerella</taxon>
    </lineage>
</organism>
<keyword evidence="4" id="KW-0547">Nucleotide-binding</keyword>
<dbReference type="Pfam" id="PF06439">
    <property type="entry name" value="3keto-disac_hyd"/>
    <property type="match status" value="1"/>
</dbReference>
<sequence length="669" mass="73904">MAELNEKSVFLAALEIADGCERAAYLNKACGGDSLFRKRIEALLVEHQRSGQFLEVPVLEQMAAGQDSAESELTITTQGAGDQPDPIDFSFLEPSDKPDSMGKIGHYEIREMIGRGGCGIVLKAFDTKLERIVAIKVMYPELAATSPARKRFLREARATAAIRHKNVVSIYAVEEQPLPYLVMELIDGPTLQQKINAIGPLELIDVLEIGQQAAAGLAAAHAKGLIHRDVKPANILLEGNTNEVKLTDFGLARSADDASITQSGIISGTPLYMSPEQAQGLEMDERSDLFSLGSVLYVMSSGRPPFRAKATLAVLRRVVEDQPRPIQQIIPEVPDWLVTIVDILLAKEPDRRFESAQEVARLLQSCHDAVIHHQSVQLPADVLRKAIPKSQTTSVRPVQVRRRLVLAGGFVALIAIVALALSHGKGRSSLSLVSNPQTTPPKLLAPPSENTTKETISPKEEPAADSKAEQPESRPAYTDRSAELAGAGAWVNDGEEFVQAKPEPAAIYFGDPDWTDYDVSVEMKTLSRDPRSQGGSLFVRAVNDRNRYSFTPGNYYGQGTDLAYRFNGQFQRDNTYQPGPYENNRWYLLRAEVRGRSIRVWLDDKLMFQTDNKQLPKGRIGLATWNSMVRWRNLIVTDPDGKLLWKGFPEVDTTTVSDLDLIATETWQP</sequence>
<dbReference type="PROSITE" id="PS50011">
    <property type="entry name" value="PROTEIN_KINASE_DOM"/>
    <property type="match status" value="1"/>
</dbReference>
<evidence type="ECO:0000256" key="1">
    <source>
        <dbReference type="ARBA" id="ARBA00012513"/>
    </source>
</evidence>
<dbReference type="Pfam" id="PF00069">
    <property type="entry name" value="Pkinase"/>
    <property type="match status" value="1"/>
</dbReference>
<dbReference type="KEGG" id="bvo:Pan97_25060"/>
<feature type="region of interest" description="Disordered" evidence="7">
    <location>
        <begin position="429"/>
        <end position="481"/>
    </location>
</feature>
<dbReference type="InterPro" id="IPR008271">
    <property type="entry name" value="Ser/Thr_kinase_AS"/>
</dbReference>
<feature type="domain" description="Protein kinase" evidence="8">
    <location>
        <begin position="107"/>
        <end position="370"/>
    </location>
</feature>
<name>A0A518C8C3_9BACT</name>
<dbReference type="Gene3D" id="3.30.200.20">
    <property type="entry name" value="Phosphorylase Kinase, domain 1"/>
    <property type="match status" value="1"/>
</dbReference>
<feature type="compositionally biased region" description="Basic and acidic residues" evidence="7">
    <location>
        <begin position="456"/>
        <end position="472"/>
    </location>
</feature>
<keyword evidence="3 9" id="KW-0808">Transferase</keyword>
<dbReference type="Proteomes" id="UP000318626">
    <property type="component" value="Chromosome"/>
</dbReference>
<evidence type="ECO:0000313" key="10">
    <source>
        <dbReference type="Proteomes" id="UP000318626"/>
    </source>
</evidence>
<accession>A0A518C8C3</accession>
<dbReference type="InterPro" id="IPR011009">
    <property type="entry name" value="Kinase-like_dom_sf"/>
</dbReference>
<dbReference type="SUPFAM" id="SSF56112">
    <property type="entry name" value="Protein kinase-like (PK-like)"/>
    <property type="match status" value="1"/>
</dbReference>
<dbReference type="PANTHER" id="PTHR43289:SF6">
    <property type="entry name" value="SERINE_THREONINE-PROTEIN KINASE NEKL-3"/>
    <property type="match status" value="1"/>
</dbReference>
<evidence type="ECO:0000256" key="4">
    <source>
        <dbReference type="ARBA" id="ARBA00022741"/>
    </source>
</evidence>
<dbReference type="GO" id="GO:0004674">
    <property type="term" value="F:protein serine/threonine kinase activity"/>
    <property type="evidence" value="ECO:0007669"/>
    <property type="project" value="UniProtKB-KW"/>
</dbReference>
<proteinExistence type="predicted"/>
<evidence type="ECO:0000256" key="7">
    <source>
        <dbReference type="SAM" id="MobiDB-lite"/>
    </source>
</evidence>
<keyword evidence="5 9" id="KW-0418">Kinase</keyword>
<dbReference type="EC" id="2.7.11.1" evidence="1"/>
<protein>
    <recommendedName>
        <fullName evidence="1">non-specific serine/threonine protein kinase</fullName>
        <ecNumber evidence="1">2.7.11.1</ecNumber>
    </recommendedName>
</protein>
<dbReference type="Gene3D" id="2.60.120.560">
    <property type="entry name" value="Exo-inulinase, domain 1"/>
    <property type="match status" value="1"/>
</dbReference>
<dbReference type="PROSITE" id="PS00108">
    <property type="entry name" value="PROTEIN_KINASE_ST"/>
    <property type="match status" value="1"/>
</dbReference>
<keyword evidence="2" id="KW-0723">Serine/threonine-protein kinase</keyword>
<dbReference type="SMART" id="SM00220">
    <property type="entry name" value="S_TKc"/>
    <property type="match status" value="1"/>
</dbReference>
<dbReference type="InterPro" id="IPR010496">
    <property type="entry name" value="AL/BT2_dom"/>
</dbReference>
<evidence type="ECO:0000256" key="6">
    <source>
        <dbReference type="ARBA" id="ARBA00022840"/>
    </source>
</evidence>
<evidence type="ECO:0000256" key="5">
    <source>
        <dbReference type="ARBA" id="ARBA00022777"/>
    </source>
</evidence>
<dbReference type="GO" id="GO:0005524">
    <property type="term" value="F:ATP binding"/>
    <property type="evidence" value="ECO:0007669"/>
    <property type="project" value="UniProtKB-KW"/>
</dbReference>
<dbReference type="PANTHER" id="PTHR43289">
    <property type="entry name" value="MITOGEN-ACTIVATED PROTEIN KINASE KINASE KINASE 20-RELATED"/>
    <property type="match status" value="1"/>
</dbReference>
<dbReference type="FunFam" id="1.10.510.10:FF:000021">
    <property type="entry name" value="Serine/threonine protein kinase"/>
    <property type="match status" value="1"/>
</dbReference>
<gene>
    <name evidence="9" type="primary">pknB_4</name>
    <name evidence="9" type="ORF">Pan97_25060</name>
</gene>
<keyword evidence="10" id="KW-1185">Reference proteome</keyword>
<dbReference type="EMBL" id="CP036289">
    <property type="protein sequence ID" value="QDU75473.1"/>
    <property type="molecule type" value="Genomic_DNA"/>
</dbReference>
<dbReference type="GO" id="GO:0016787">
    <property type="term" value="F:hydrolase activity"/>
    <property type="evidence" value="ECO:0007669"/>
    <property type="project" value="InterPro"/>
</dbReference>
<evidence type="ECO:0000313" key="9">
    <source>
        <dbReference type="EMBL" id="QDU75473.1"/>
    </source>
</evidence>
<evidence type="ECO:0000256" key="2">
    <source>
        <dbReference type="ARBA" id="ARBA00022527"/>
    </source>
</evidence>
<reference evidence="10" key="1">
    <citation type="submission" date="2019-02" db="EMBL/GenBank/DDBJ databases">
        <title>Deep-cultivation of Planctomycetes and their phenomic and genomic characterization uncovers novel biology.</title>
        <authorList>
            <person name="Wiegand S."/>
            <person name="Jogler M."/>
            <person name="Boedeker C."/>
            <person name="Pinto D."/>
            <person name="Vollmers J."/>
            <person name="Rivas-Marin E."/>
            <person name="Kohn T."/>
            <person name="Peeters S.H."/>
            <person name="Heuer A."/>
            <person name="Rast P."/>
            <person name="Oberbeckmann S."/>
            <person name="Bunk B."/>
            <person name="Jeske O."/>
            <person name="Meyerdierks A."/>
            <person name="Storesund J.E."/>
            <person name="Kallscheuer N."/>
            <person name="Luecker S."/>
            <person name="Lage O.M."/>
            <person name="Pohl T."/>
            <person name="Merkel B.J."/>
            <person name="Hornburger P."/>
            <person name="Mueller R.-W."/>
            <person name="Bruemmer F."/>
            <person name="Labrenz M."/>
            <person name="Spormann A.M."/>
            <person name="Op den Camp H."/>
            <person name="Overmann J."/>
            <person name="Amann R."/>
            <person name="Jetten M.S.M."/>
            <person name="Mascher T."/>
            <person name="Medema M.H."/>
            <person name="Devos D.P."/>
            <person name="Kaster A.-K."/>
            <person name="Ovreas L."/>
            <person name="Rohde M."/>
            <person name="Galperin M.Y."/>
            <person name="Jogler C."/>
        </authorList>
    </citation>
    <scope>NUCLEOTIDE SEQUENCE [LARGE SCALE GENOMIC DNA]</scope>
    <source>
        <strain evidence="10">Pan97</strain>
    </source>
</reference>
<keyword evidence="6" id="KW-0067">ATP-binding</keyword>
<dbReference type="AlphaFoldDB" id="A0A518C8C3"/>
<evidence type="ECO:0000259" key="8">
    <source>
        <dbReference type="PROSITE" id="PS50011"/>
    </source>
</evidence>
<evidence type="ECO:0000256" key="3">
    <source>
        <dbReference type="ARBA" id="ARBA00022679"/>
    </source>
</evidence>